<name>A0A6P1BMM1_9BRAD</name>
<organism evidence="1 2">
    <name type="scientific">Bradyrhizobium uaiense</name>
    <dbReference type="NCBI Taxonomy" id="2594946"/>
    <lineage>
        <taxon>Bacteria</taxon>
        <taxon>Pseudomonadati</taxon>
        <taxon>Pseudomonadota</taxon>
        <taxon>Alphaproteobacteria</taxon>
        <taxon>Hyphomicrobiales</taxon>
        <taxon>Nitrobacteraceae</taxon>
        <taxon>Bradyrhizobium</taxon>
    </lineage>
</organism>
<evidence type="ECO:0000313" key="2">
    <source>
        <dbReference type="Proteomes" id="UP000468531"/>
    </source>
</evidence>
<evidence type="ECO:0000313" key="1">
    <source>
        <dbReference type="EMBL" id="NEU99608.1"/>
    </source>
</evidence>
<sequence length="110" mass="12281">MTLSEGGYVREFRMNQGSADLSTEPLYKTINLFRFDKDTVKEHLVPRLVALFASGDNTTYVEEVLAWLITDGELRIKGALCDGLRWFEMDSAIDLGIAERIFSGPAAAPH</sequence>
<keyword evidence="2" id="KW-1185">Reference proteome</keyword>
<dbReference type="RefSeq" id="WP_163158976.1">
    <property type="nucleotide sequence ID" value="NZ_VKHP01000138.1"/>
</dbReference>
<dbReference type="EMBL" id="VKHP01000138">
    <property type="protein sequence ID" value="NEU99608.1"/>
    <property type="molecule type" value="Genomic_DNA"/>
</dbReference>
<dbReference type="Proteomes" id="UP000468531">
    <property type="component" value="Unassembled WGS sequence"/>
</dbReference>
<comment type="caution">
    <text evidence="1">The sequence shown here is derived from an EMBL/GenBank/DDBJ whole genome shotgun (WGS) entry which is preliminary data.</text>
</comment>
<dbReference type="AlphaFoldDB" id="A0A6P1BMM1"/>
<accession>A0A6P1BMM1</accession>
<proteinExistence type="predicted"/>
<reference evidence="1 2" key="1">
    <citation type="journal article" date="2020" name="Arch. Microbiol.">
        <title>Bradyrhizobium uaiense sp. nov., a new highly efficient cowpea symbiont.</title>
        <authorList>
            <person name="Cabral Michel D."/>
            <person name="Azarias Guimaraes A."/>
            <person name="Martins da Costa E."/>
            <person name="Soares de Carvalho T."/>
            <person name="Balsanelli E."/>
            <person name="Willems A."/>
            <person name="Maltempi de Souza E."/>
            <person name="de Souza Moreira F.M."/>
        </authorList>
    </citation>
    <scope>NUCLEOTIDE SEQUENCE [LARGE SCALE GENOMIC DNA]</scope>
    <source>
        <strain evidence="1 2">UFLA 03-164</strain>
    </source>
</reference>
<gene>
    <name evidence="1" type="ORF">FNJ47_28220</name>
</gene>
<protein>
    <submittedName>
        <fullName evidence="1">Uncharacterized protein</fullName>
    </submittedName>
</protein>